<dbReference type="Pfam" id="PF01052">
    <property type="entry name" value="FliMN_C"/>
    <property type="match status" value="1"/>
</dbReference>
<dbReference type="Gene3D" id="2.30.330.10">
    <property type="entry name" value="SpoA-like"/>
    <property type="match status" value="1"/>
</dbReference>
<dbReference type="AlphaFoldDB" id="A0A0P1ECG5"/>
<evidence type="ECO:0000313" key="2">
    <source>
        <dbReference type="EMBL" id="CUH47326.1"/>
    </source>
</evidence>
<dbReference type="OrthoDB" id="7824563at2"/>
<dbReference type="STRING" id="81569.RUM4293_00962"/>
<sequence>MTQSVSTALARKLSAGQEEQGEKPRSVLRALRLAFARTAGDQFQLPLSVIGARQSLKAQDTLAEVIDADWMLLRLGNADGMSAAICVDMGVVSAIVQVQTIGEVMPNPPTAREYTDTDAAMVAPLVEDALTRAVALVDTAADQSSLAGYEFRARMADLRSLSLAMVEDAYCVFDLTVELGGGLRQGQITVLLPETPSEQGADDEIQVAAGPKLEQASGVVRAELNTVIGRMSVPLATLSGLSVGDVLPLTGSRLDRAEILTIGRTRAAIGRLGQCGGMRAVRLNECASAVALEQAEMPEFLEAQSNAPGPEALKDPMPIDPTHEIVPIDAVALNELEGDLGFGSPDQMAAEISQLAGLTGLDDIADPT</sequence>
<dbReference type="EMBL" id="CYPU01000023">
    <property type="protein sequence ID" value="CUH47326.1"/>
    <property type="molecule type" value="Genomic_DNA"/>
</dbReference>
<keyword evidence="2" id="KW-0282">Flagellum</keyword>
<reference evidence="2 3" key="1">
    <citation type="submission" date="2015-09" db="EMBL/GenBank/DDBJ databases">
        <authorList>
            <consortium name="Swine Surveillance"/>
        </authorList>
    </citation>
    <scope>NUCLEOTIDE SEQUENCE [LARGE SCALE GENOMIC DNA]</scope>
    <source>
        <strain evidence="2 3">CECT 4292</strain>
    </source>
</reference>
<dbReference type="RefSeq" id="WP_058277018.1">
    <property type="nucleotide sequence ID" value="NZ_CYPU01000023.1"/>
</dbReference>
<accession>A0A0P1ECG5</accession>
<evidence type="ECO:0000313" key="3">
    <source>
        <dbReference type="Proteomes" id="UP000050783"/>
    </source>
</evidence>
<keyword evidence="2" id="KW-0969">Cilium</keyword>
<gene>
    <name evidence="2" type="ORF">RUA4292_01494</name>
</gene>
<evidence type="ECO:0000259" key="1">
    <source>
        <dbReference type="Pfam" id="PF01052"/>
    </source>
</evidence>
<keyword evidence="2" id="KW-0966">Cell projection</keyword>
<dbReference type="Proteomes" id="UP000050783">
    <property type="component" value="Unassembled WGS sequence"/>
</dbReference>
<proteinExistence type="predicted"/>
<dbReference type="SUPFAM" id="SSF101801">
    <property type="entry name" value="Surface presentation of antigens (SPOA)"/>
    <property type="match status" value="1"/>
</dbReference>
<organism evidence="2 3">
    <name type="scientific">Ruegeria atlantica</name>
    <dbReference type="NCBI Taxonomy" id="81569"/>
    <lineage>
        <taxon>Bacteria</taxon>
        <taxon>Pseudomonadati</taxon>
        <taxon>Pseudomonadota</taxon>
        <taxon>Alphaproteobacteria</taxon>
        <taxon>Rhodobacterales</taxon>
        <taxon>Roseobacteraceae</taxon>
        <taxon>Ruegeria</taxon>
    </lineage>
</organism>
<name>A0A0P1ECG5_9RHOB</name>
<feature type="domain" description="Flagellar motor switch protein FliN-like C-terminal" evidence="1">
    <location>
        <begin position="220"/>
        <end position="285"/>
    </location>
</feature>
<protein>
    <submittedName>
        <fullName evidence="2">Flagellar motor switch protein FliM</fullName>
    </submittedName>
</protein>
<dbReference type="InterPro" id="IPR036429">
    <property type="entry name" value="SpoA-like_sf"/>
</dbReference>
<dbReference type="GeneID" id="55492743"/>
<dbReference type="InterPro" id="IPR001543">
    <property type="entry name" value="FliN-like_C"/>
</dbReference>